<gene>
    <name evidence="1" type="ORF">POSPLADRAFT_1040485</name>
</gene>
<name>A0A1X6MVD4_9APHY</name>
<keyword evidence="2" id="KW-1185">Reference proteome</keyword>
<reference evidence="1 2" key="1">
    <citation type="submission" date="2017-04" db="EMBL/GenBank/DDBJ databases">
        <title>Genome Sequence of the Model Brown-Rot Fungus Postia placenta SB12.</title>
        <authorList>
            <consortium name="DOE Joint Genome Institute"/>
            <person name="Gaskell J."/>
            <person name="Kersten P."/>
            <person name="Larrondo L.F."/>
            <person name="Canessa P."/>
            <person name="Martinez D."/>
            <person name="Hibbett D."/>
            <person name="Schmoll M."/>
            <person name="Kubicek C.P."/>
            <person name="Martinez A.T."/>
            <person name="Yadav J."/>
            <person name="Master E."/>
            <person name="Magnuson J.K."/>
            <person name="James T."/>
            <person name="Yaver D."/>
            <person name="Berka R."/>
            <person name="Labutti K."/>
            <person name="Lipzen A."/>
            <person name="Aerts A."/>
            <person name="Barry K."/>
            <person name="Henrissat B."/>
            <person name="Blanchette R."/>
            <person name="Grigoriev I."/>
            <person name="Cullen D."/>
        </authorList>
    </citation>
    <scope>NUCLEOTIDE SEQUENCE [LARGE SCALE GENOMIC DNA]</scope>
    <source>
        <strain evidence="1 2">MAD-698-R-SB12</strain>
    </source>
</reference>
<proteinExistence type="predicted"/>
<dbReference type="RefSeq" id="XP_024336986.1">
    <property type="nucleotide sequence ID" value="XM_024477752.1"/>
</dbReference>
<dbReference type="EMBL" id="KZ110600">
    <property type="protein sequence ID" value="OSX60192.1"/>
    <property type="molecule type" value="Genomic_DNA"/>
</dbReference>
<dbReference type="GeneID" id="36322702"/>
<accession>A0A1X6MVD4</accession>
<dbReference type="OrthoDB" id="3269480at2759"/>
<sequence length="155" mass="17087">MTIDRPVPNGPSASKFRNGDTCVLPYSYLLSAPPAVLRDGADAAMSKFYTIPSTPGNLYPLLPITFPDLAMYLASALDVSRNGVNDGQNYHGLNRLAKVVDTLYPEERRRLSDDDRVGMRQKLKNLVGFGSKSSRDVNAETYDLVTPFVPDDFGR</sequence>
<organism evidence="1 2">
    <name type="scientific">Postia placenta MAD-698-R-SB12</name>
    <dbReference type="NCBI Taxonomy" id="670580"/>
    <lineage>
        <taxon>Eukaryota</taxon>
        <taxon>Fungi</taxon>
        <taxon>Dikarya</taxon>
        <taxon>Basidiomycota</taxon>
        <taxon>Agaricomycotina</taxon>
        <taxon>Agaricomycetes</taxon>
        <taxon>Polyporales</taxon>
        <taxon>Adustoporiaceae</taxon>
        <taxon>Rhodonia</taxon>
    </lineage>
</organism>
<dbReference type="Proteomes" id="UP000194127">
    <property type="component" value="Unassembled WGS sequence"/>
</dbReference>
<dbReference type="STRING" id="670580.A0A1X6MVD4"/>
<evidence type="ECO:0000313" key="2">
    <source>
        <dbReference type="Proteomes" id="UP000194127"/>
    </source>
</evidence>
<evidence type="ECO:0000313" key="1">
    <source>
        <dbReference type="EMBL" id="OSX60192.1"/>
    </source>
</evidence>
<dbReference type="AlphaFoldDB" id="A0A1X6MVD4"/>
<protein>
    <submittedName>
        <fullName evidence="1">Uncharacterized protein</fullName>
    </submittedName>
</protein>